<dbReference type="PRINTS" id="PR00318">
    <property type="entry name" value="GPROTEINA"/>
</dbReference>
<dbReference type="GO" id="GO:0007188">
    <property type="term" value="P:adenylate cyclase-modulating G protein-coupled receptor signaling pathway"/>
    <property type="evidence" value="ECO:0007669"/>
    <property type="project" value="TreeGrafter"/>
</dbReference>
<dbReference type="SMART" id="SM00275">
    <property type="entry name" value="G_alpha"/>
    <property type="match status" value="1"/>
</dbReference>
<feature type="region of interest" description="Disordered" evidence="12">
    <location>
        <begin position="1115"/>
        <end position="1171"/>
    </location>
</feature>
<proteinExistence type="predicted"/>
<feature type="compositionally biased region" description="Polar residues" evidence="12">
    <location>
        <begin position="831"/>
        <end position="845"/>
    </location>
</feature>
<evidence type="ECO:0000256" key="1">
    <source>
        <dbReference type="ARBA" id="ARBA00022707"/>
    </source>
</evidence>
<dbReference type="PANTHER" id="PTHR10218:SF360">
    <property type="entry name" value="GUANINE NUCLEOTIDE-BINDING PROTEIN SUBUNIT ALPHA HOMOLOG"/>
    <property type="match status" value="1"/>
</dbReference>
<organism evidence="13 14">
    <name type="scientific">Chytriomyces confervae</name>
    <dbReference type="NCBI Taxonomy" id="246404"/>
    <lineage>
        <taxon>Eukaryota</taxon>
        <taxon>Fungi</taxon>
        <taxon>Fungi incertae sedis</taxon>
        <taxon>Chytridiomycota</taxon>
        <taxon>Chytridiomycota incertae sedis</taxon>
        <taxon>Chytridiomycetes</taxon>
        <taxon>Chytridiales</taxon>
        <taxon>Chytriomycetaceae</taxon>
        <taxon>Chytriomyces</taxon>
    </lineage>
</organism>
<feature type="binding site" evidence="9">
    <location>
        <position position="423"/>
    </location>
    <ligand>
        <name>GTP</name>
        <dbReference type="ChEBI" id="CHEBI:37565"/>
    </ligand>
</feature>
<feature type="region of interest" description="Disordered" evidence="12">
    <location>
        <begin position="761"/>
        <end position="845"/>
    </location>
</feature>
<dbReference type="OrthoDB" id="4088568at2759"/>
<keyword evidence="8" id="KW-0449">Lipoprotein</keyword>
<evidence type="ECO:0000256" key="3">
    <source>
        <dbReference type="ARBA" id="ARBA00022741"/>
    </source>
</evidence>
<evidence type="ECO:0000256" key="10">
    <source>
        <dbReference type="PIRSR" id="PIRSR601019-2"/>
    </source>
</evidence>
<feature type="region of interest" description="Disordered" evidence="12">
    <location>
        <begin position="594"/>
        <end position="642"/>
    </location>
</feature>
<accession>A0A507FLJ6</accession>
<name>A0A507FLJ6_9FUNG</name>
<feature type="binding site" evidence="9">
    <location>
        <begin position="369"/>
        <end position="372"/>
    </location>
    <ligand>
        <name>GTP</name>
        <dbReference type="ChEBI" id="CHEBI:37565"/>
    </ligand>
</feature>
<dbReference type="STRING" id="246404.A0A507FLJ6"/>
<sequence length="1259" mass="139112">MGCSASTPASTESDTYNKEINKQLAAEKRAEAKKKVTKLLLLGPGESGKSTILKQMKLIYGVPFTDQEMRSFKSSILQNLLTCFKTLIFSMDKLEIPYEFQLPSEREVSEYFKSLPQMQAQPKGGVLTERVAQISSRSLLSQSQDVSTSSAKDLIPPTKNEEHEMDGRFLKEADAISTLAKHAYKLTGGTSLQEGRVAEAARRIVSGDTMQKFTTGEPIPQDLLDAMKLLWNDSGIQYCFSRSNEFQLMDCCAYVMAEIDRLCSHEYRPSQQDILQTRVMTVTITETRLKIESNEIRVFDVGGQRSERKKWAAYFEDASAVIFVAAISAYDQVLFEDEKTNRLVEALTLFKSICDHPLFAKMNFVLFLNKIDLFKEKIKSASIALYFPGYTGPDTYEGSSGYFIRRFEKCVGDRTCYSHLTWATDTGQTSVVLKAVTNTLLRSSIKDLGYNLYRDEAFWRRLVVRECVGKLLSAARQAPEIPSFSTEESIANQTFETPEQFSHVWLCIRLALSTEWLKGNDSTECGQFLLHLFDVSQAECQSMRAQCETLSLSNTSLEASVAEKKSEIAHLLHKNGSLADHLRQAELKIIQLQKSAAKSSPTHQPSSLTSAEGDNFPSQTNSSHTNTIQNLRKQLKKTSSRNADLESRIQALLEQIQMLKESKTWLDSKISEAAASNNFEQEAIHSKPSDQSSNENIMLSLLQELTNANAKLSADLKETRVFLEASQAQVSSMALHIEELQHQDFFPHDLGNPESSLAHELDQSMQHAGDSSLERSRGEEDDEGFDTEESASSPGAGGFNAKAGTSLPRHLETEWSRGLKSQKAEAPFRSASLNGRDVSQTPSSKMNSATKTMMATLNSCAASLHARLLGADTVAINRRLRRAFDLAELTRLSHSVITNIESDIENLMQRFPTVTTHSSSSNSRSSLNEGATSYHDQLTTLIHPTVKTIQTLLRTVAQLKRSMNDLSLAYFEVVANKAENELSNQERGRKAASALTTKQSMILSRTSSSRRSRSILAVAETVSAVGSLAQRLQRMVSNPGLANAFQPTVGLKAVKQISDRQPTAEPLGSPEAAPGERYLSMISMPSPVSRGESNMLAGVLDALAPPLLPQPKFFSGESGNSEFEASARGEIKHTPIHAVDSPKSIESSTSQSATINDSLETPKGEPRKRIDVQANIEVVATDVETEEDPHSVDDFQDPPPDHPYWKIGHAKHGGEEDFEDPPPDHPYWKAGGAGSSHSFGEFISSLLPGSSKNVAKQRD</sequence>
<feature type="region of interest" description="Disordered" evidence="12">
    <location>
        <begin position="1184"/>
        <end position="1232"/>
    </location>
</feature>
<keyword evidence="6" id="KW-0564">Palmitate</keyword>
<feature type="binding site" evidence="9">
    <location>
        <begin position="300"/>
        <end position="304"/>
    </location>
    <ligand>
        <name>GTP</name>
        <dbReference type="ChEBI" id="CHEBI:37565"/>
    </ligand>
</feature>
<dbReference type="InterPro" id="IPR027417">
    <property type="entry name" value="P-loop_NTPase"/>
</dbReference>
<evidence type="ECO:0000256" key="5">
    <source>
        <dbReference type="ARBA" id="ARBA00023134"/>
    </source>
</evidence>
<keyword evidence="14" id="KW-1185">Reference proteome</keyword>
<evidence type="ECO:0000256" key="11">
    <source>
        <dbReference type="SAM" id="Coils"/>
    </source>
</evidence>
<evidence type="ECO:0000256" key="12">
    <source>
        <dbReference type="SAM" id="MobiDB-lite"/>
    </source>
</evidence>
<feature type="binding site" evidence="10">
    <location>
        <position position="281"/>
    </location>
    <ligand>
        <name>Mg(2+)</name>
        <dbReference type="ChEBI" id="CHEBI:18420"/>
    </ligand>
</feature>
<dbReference type="GO" id="GO:0003924">
    <property type="term" value="F:GTPase activity"/>
    <property type="evidence" value="ECO:0007669"/>
    <property type="project" value="InterPro"/>
</dbReference>
<comment type="caution">
    <text evidence="13">The sequence shown here is derived from an EMBL/GenBank/DDBJ whole genome shotgun (WGS) entry which is preliminary data.</text>
</comment>
<dbReference type="FunFam" id="3.40.50.300:FF:003800">
    <property type="entry name" value="Guanine nucleotide-binding protein G(k) subunit alpha"/>
    <property type="match status" value="1"/>
</dbReference>
<dbReference type="SUPFAM" id="SSF52540">
    <property type="entry name" value="P-loop containing nucleoside triphosphate hydrolases"/>
    <property type="match status" value="1"/>
</dbReference>
<dbReference type="GO" id="GO:0001664">
    <property type="term" value="F:G protein-coupled receptor binding"/>
    <property type="evidence" value="ECO:0007669"/>
    <property type="project" value="TreeGrafter"/>
</dbReference>
<dbReference type="SUPFAM" id="SSF47895">
    <property type="entry name" value="Transducin (alpha subunit), insertion domain"/>
    <property type="match status" value="1"/>
</dbReference>
<dbReference type="Pfam" id="PF00503">
    <property type="entry name" value="G-alpha"/>
    <property type="match status" value="1"/>
</dbReference>
<feature type="binding site" evidence="10">
    <location>
        <position position="50"/>
    </location>
    <ligand>
        <name>Mg(2+)</name>
        <dbReference type="ChEBI" id="CHEBI:18420"/>
    </ligand>
</feature>
<keyword evidence="1" id="KW-0519">Myristate</keyword>
<evidence type="ECO:0000256" key="7">
    <source>
        <dbReference type="ARBA" id="ARBA00023224"/>
    </source>
</evidence>
<feature type="compositionally biased region" description="Basic and acidic residues" evidence="12">
    <location>
        <begin position="1188"/>
        <end position="1204"/>
    </location>
</feature>
<dbReference type="Proteomes" id="UP000320333">
    <property type="component" value="Unassembled WGS sequence"/>
</dbReference>
<dbReference type="InterPro" id="IPR011025">
    <property type="entry name" value="GproteinA_insert"/>
</dbReference>
<keyword evidence="3 9" id="KW-0547">Nucleotide-binding</keyword>
<evidence type="ECO:0000313" key="13">
    <source>
        <dbReference type="EMBL" id="TPX76495.1"/>
    </source>
</evidence>
<evidence type="ECO:0000256" key="4">
    <source>
        <dbReference type="ARBA" id="ARBA00022842"/>
    </source>
</evidence>
<evidence type="ECO:0000256" key="9">
    <source>
        <dbReference type="PIRSR" id="PIRSR601019-1"/>
    </source>
</evidence>
<dbReference type="PROSITE" id="PS51882">
    <property type="entry name" value="G_ALPHA"/>
    <property type="match status" value="1"/>
</dbReference>
<dbReference type="Gene3D" id="3.40.50.300">
    <property type="entry name" value="P-loop containing nucleotide triphosphate hydrolases"/>
    <property type="match status" value="2"/>
</dbReference>
<dbReference type="AlphaFoldDB" id="A0A507FLJ6"/>
<keyword evidence="5 9" id="KW-0342">GTP-binding</keyword>
<evidence type="ECO:0000256" key="2">
    <source>
        <dbReference type="ARBA" id="ARBA00022723"/>
    </source>
</evidence>
<evidence type="ECO:0000313" key="14">
    <source>
        <dbReference type="Proteomes" id="UP000320333"/>
    </source>
</evidence>
<feature type="binding site" evidence="9">
    <location>
        <begin position="275"/>
        <end position="281"/>
    </location>
    <ligand>
        <name>GTP</name>
        <dbReference type="ChEBI" id="CHEBI:37565"/>
    </ligand>
</feature>
<keyword evidence="11" id="KW-0175">Coiled coil</keyword>
<keyword evidence="4 10" id="KW-0460">Magnesium</keyword>
<dbReference type="GO" id="GO:0005834">
    <property type="term" value="C:heterotrimeric G-protein complex"/>
    <property type="evidence" value="ECO:0007669"/>
    <property type="project" value="TreeGrafter"/>
</dbReference>
<gene>
    <name evidence="13" type="ORF">CcCBS67573_g02217</name>
</gene>
<feature type="compositionally biased region" description="Polar residues" evidence="12">
    <location>
        <begin position="594"/>
        <end position="632"/>
    </location>
</feature>
<dbReference type="PANTHER" id="PTHR10218">
    <property type="entry name" value="GTP-BINDING PROTEIN ALPHA SUBUNIT"/>
    <property type="match status" value="1"/>
</dbReference>
<feature type="compositionally biased region" description="Polar residues" evidence="12">
    <location>
        <begin position="1144"/>
        <end position="1159"/>
    </location>
</feature>
<feature type="compositionally biased region" description="Basic and acidic residues" evidence="12">
    <location>
        <begin position="1160"/>
        <end position="1171"/>
    </location>
</feature>
<dbReference type="GO" id="GO:0046872">
    <property type="term" value="F:metal ion binding"/>
    <property type="evidence" value="ECO:0007669"/>
    <property type="project" value="UniProtKB-KW"/>
</dbReference>
<protein>
    <submittedName>
        <fullName evidence="13">Uncharacterized protein</fullName>
    </submittedName>
</protein>
<dbReference type="InterPro" id="IPR001019">
    <property type="entry name" value="Gprotein_alpha_su"/>
</dbReference>
<dbReference type="Gene3D" id="1.10.400.10">
    <property type="entry name" value="GI Alpha 1, domain 2-like"/>
    <property type="match status" value="1"/>
</dbReference>
<feature type="compositionally biased region" description="Acidic residues" evidence="12">
    <location>
        <begin position="779"/>
        <end position="789"/>
    </location>
</feature>
<dbReference type="GO" id="GO:0031683">
    <property type="term" value="F:G-protein beta/gamma-subunit complex binding"/>
    <property type="evidence" value="ECO:0007669"/>
    <property type="project" value="InterPro"/>
</dbReference>
<dbReference type="GO" id="GO:0005737">
    <property type="term" value="C:cytoplasm"/>
    <property type="evidence" value="ECO:0007669"/>
    <property type="project" value="TreeGrafter"/>
</dbReference>
<keyword evidence="7" id="KW-0807">Transducer</keyword>
<dbReference type="EMBL" id="QEAP01000045">
    <property type="protein sequence ID" value="TPX76495.1"/>
    <property type="molecule type" value="Genomic_DNA"/>
</dbReference>
<evidence type="ECO:0000256" key="8">
    <source>
        <dbReference type="ARBA" id="ARBA00023288"/>
    </source>
</evidence>
<dbReference type="CDD" id="cd00066">
    <property type="entry name" value="G-alpha"/>
    <property type="match status" value="1"/>
</dbReference>
<feature type="coiled-coil region" evidence="11">
    <location>
        <begin position="949"/>
        <end position="995"/>
    </location>
</feature>
<dbReference type="GO" id="GO:0005525">
    <property type="term" value="F:GTP binding"/>
    <property type="evidence" value="ECO:0007669"/>
    <property type="project" value="UniProtKB-KW"/>
</dbReference>
<evidence type="ECO:0000256" key="6">
    <source>
        <dbReference type="ARBA" id="ARBA00023139"/>
    </source>
</evidence>
<keyword evidence="2 10" id="KW-0479">Metal-binding</keyword>
<reference evidence="13 14" key="1">
    <citation type="journal article" date="2019" name="Sci. Rep.">
        <title>Comparative genomics of chytrid fungi reveal insights into the obligate biotrophic and pathogenic lifestyle of Synchytrium endobioticum.</title>
        <authorList>
            <person name="van de Vossenberg B.T.L.H."/>
            <person name="Warris S."/>
            <person name="Nguyen H.D.T."/>
            <person name="van Gent-Pelzer M.P.E."/>
            <person name="Joly D.L."/>
            <person name="van de Geest H.C."/>
            <person name="Bonants P.J.M."/>
            <person name="Smith D.S."/>
            <person name="Levesque C.A."/>
            <person name="van der Lee T.A.J."/>
        </authorList>
    </citation>
    <scope>NUCLEOTIDE SEQUENCE [LARGE SCALE GENOMIC DNA]</scope>
    <source>
        <strain evidence="13 14">CBS 675.73</strain>
    </source>
</reference>
<feature type="binding site" evidence="9">
    <location>
        <begin position="46"/>
        <end position="51"/>
    </location>
    <ligand>
        <name>GTP</name>
        <dbReference type="ChEBI" id="CHEBI:37565"/>
    </ligand>
</feature>